<name>A0ACC3D2P6_9PEZI</name>
<gene>
    <name evidence="1" type="ORF">LTS18_007432</name>
</gene>
<dbReference type="Proteomes" id="UP001186974">
    <property type="component" value="Unassembled WGS sequence"/>
</dbReference>
<proteinExistence type="predicted"/>
<sequence length="490" mass="56011">MAANDPLDLSLRLASLQIERGDVIVALSALPEDRLLVRSADLAMFKWFAPGLSERWRGPSASQIVDPESRTNIKITTYILGMQRAGRSRQGGEAGYVFSLERVVSRAIGEPPHIDTLSDIVSRSLLWSNGFTTAWRICLCDLSQGYDERLEEQDQHYGIGQLYKTHDYAIRIHKLLFGLLYGIRSDFSSITLSKLAKCVVEIVAYAEYYTMLSAIAPTVTKKLLQHPGLWGDVALEPLYWLCLATKLRSPEIFEESIRHLAGSHHLCHRSLEDSKIGDMLDTREVALLVYRKRVGSSSTNNEIRSGLACLSQTLHTEHRTWGRRPHFYRGLFLQTLMLKRKTRMWRAQFLATAIFNQWLTKMLHGLKAEVPPSEIHWWETERAIHRCHSEVQQYHSLARTITAIKAAHMAQSTTVFGLPSESEGKLFRFGDWDTEKSEEIIQNQLLTLLKLASKAIDEVMKKIEDCKSARYDDSHKDYLTMMLFHGDEYL</sequence>
<comment type="caution">
    <text evidence="1">The sequence shown here is derived from an EMBL/GenBank/DDBJ whole genome shotgun (WGS) entry which is preliminary data.</text>
</comment>
<evidence type="ECO:0000313" key="1">
    <source>
        <dbReference type="EMBL" id="KAK3060915.1"/>
    </source>
</evidence>
<evidence type="ECO:0000313" key="2">
    <source>
        <dbReference type="Proteomes" id="UP001186974"/>
    </source>
</evidence>
<reference evidence="1" key="1">
    <citation type="submission" date="2024-09" db="EMBL/GenBank/DDBJ databases">
        <title>Black Yeasts Isolated from many extreme environments.</title>
        <authorList>
            <person name="Coleine C."/>
            <person name="Stajich J.E."/>
            <person name="Selbmann L."/>
        </authorList>
    </citation>
    <scope>NUCLEOTIDE SEQUENCE</scope>
    <source>
        <strain evidence="1">CCFEE 5737</strain>
    </source>
</reference>
<protein>
    <submittedName>
        <fullName evidence="1">Uncharacterized protein</fullName>
    </submittedName>
</protein>
<keyword evidence="2" id="KW-1185">Reference proteome</keyword>
<dbReference type="EMBL" id="JAWDJW010008201">
    <property type="protein sequence ID" value="KAK3060915.1"/>
    <property type="molecule type" value="Genomic_DNA"/>
</dbReference>
<accession>A0ACC3D2P6</accession>
<organism evidence="1 2">
    <name type="scientific">Coniosporium uncinatum</name>
    <dbReference type="NCBI Taxonomy" id="93489"/>
    <lineage>
        <taxon>Eukaryota</taxon>
        <taxon>Fungi</taxon>
        <taxon>Dikarya</taxon>
        <taxon>Ascomycota</taxon>
        <taxon>Pezizomycotina</taxon>
        <taxon>Dothideomycetes</taxon>
        <taxon>Dothideomycetes incertae sedis</taxon>
        <taxon>Coniosporium</taxon>
    </lineage>
</organism>